<dbReference type="Proteomes" id="UP000632858">
    <property type="component" value="Unassembled WGS sequence"/>
</dbReference>
<gene>
    <name evidence="10" type="ORF">GCM10010960_16580</name>
</gene>
<dbReference type="SUPFAM" id="SSF50692">
    <property type="entry name" value="ADC-like"/>
    <property type="match status" value="1"/>
</dbReference>
<keyword evidence="11" id="KW-1185">Reference proteome</keyword>
<dbReference type="AlphaFoldDB" id="A0A917CS62"/>
<evidence type="ECO:0000256" key="3">
    <source>
        <dbReference type="ARBA" id="ARBA00010312"/>
    </source>
</evidence>
<keyword evidence="8" id="KW-0411">Iron-sulfur</keyword>
<dbReference type="SUPFAM" id="SSF53706">
    <property type="entry name" value="Formate dehydrogenase/DMSO reductase, domains 1-3"/>
    <property type="match status" value="1"/>
</dbReference>
<feature type="domain" description="4Fe-4S Mo/W bis-MGD-type" evidence="9">
    <location>
        <begin position="14"/>
        <end position="70"/>
    </location>
</feature>
<dbReference type="Pfam" id="PF04879">
    <property type="entry name" value="Molybdop_Fe4S4"/>
    <property type="match status" value="1"/>
</dbReference>
<keyword evidence="7" id="KW-0408">Iron</keyword>
<comment type="similarity">
    <text evidence="3">Belongs to the prokaryotic molybdopterin-containing oxidoreductase family.</text>
</comment>
<proteinExistence type="inferred from homology"/>
<dbReference type="GO" id="GO:0046872">
    <property type="term" value="F:metal ion binding"/>
    <property type="evidence" value="ECO:0007669"/>
    <property type="project" value="UniProtKB-KW"/>
</dbReference>
<dbReference type="Gene3D" id="3.40.228.10">
    <property type="entry name" value="Dimethylsulfoxide Reductase, domain 2"/>
    <property type="match status" value="1"/>
</dbReference>
<comment type="subcellular location">
    <subcellularLocation>
        <location evidence="2">Cell envelope</location>
    </subcellularLocation>
</comment>
<name>A0A917CS62_9GAMM</name>
<evidence type="ECO:0000256" key="1">
    <source>
        <dbReference type="ARBA" id="ARBA00001966"/>
    </source>
</evidence>
<dbReference type="InterPro" id="IPR006657">
    <property type="entry name" value="MoPterin_dinucl-bd_dom"/>
</dbReference>
<dbReference type="Gene3D" id="3.30.200.210">
    <property type="match status" value="1"/>
</dbReference>
<dbReference type="Gene3D" id="2.40.40.20">
    <property type="match status" value="1"/>
</dbReference>
<organism evidence="10 11">
    <name type="scientific">Arenimonas maotaiensis</name>
    <dbReference type="NCBI Taxonomy" id="1446479"/>
    <lineage>
        <taxon>Bacteria</taxon>
        <taxon>Pseudomonadati</taxon>
        <taxon>Pseudomonadota</taxon>
        <taxon>Gammaproteobacteria</taxon>
        <taxon>Lysobacterales</taxon>
        <taxon>Lysobacteraceae</taxon>
        <taxon>Arenimonas</taxon>
    </lineage>
</organism>
<evidence type="ECO:0000313" key="11">
    <source>
        <dbReference type="Proteomes" id="UP000632858"/>
    </source>
</evidence>
<keyword evidence="6" id="KW-0560">Oxidoreductase</keyword>
<keyword evidence="5" id="KW-0479">Metal-binding</keyword>
<dbReference type="Pfam" id="PF01568">
    <property type="entry name" value="Molydop_binding"/>
    <property type="match status" value="1"/>
</dbReference>
<dbReference type="InterPro" id="IPR009010">
    <property type="entry name" value="Asp_de-COase-like_dom_sf"/>
</dbReference>
<dbReference type="GO" id="GO:0043546">
    <property type="term" value="F:molybdopterin cofactor binding"/>
    <property type="evidence" value="ECO:0007669"/>
    <property type="project" value="InterPro"/>
</dbReference>
<dbReference type="Gene3D" id="3.40.50.740">
    <property type="match status" value="1"/>
</dbReference>
<dbReference type="PANTHER" id="PTHR43598">
    <property type="entry name" value="TUNGSTEN-CONTAINING FORMYLMETHANOFURAN DEHYDROGENASE 2 SUBUNIT B"/>
    <property type="match status" value="1"/>
</dbReference>
<dbReference type="RefSeq" id="WP_188449857.1">
    <property type="nucleotide sequence ID" value="NZ_BMFO01000003.1"/>
</dbReference>
<evidence type="ECO:0000256" key="7">
    <source>
        <dbReference type="ARBA" id="ARBA00023004"/>
    </source>
</evidence>
<evidence type="ECO:0000256" key="2">
    <source>
        <dbReference type="ARBA" id="ARBA00004196"/>
    </source>
</evidence>
<dbReference type="GO" id="GO:0016491">
    <property type="term" value="F:oxidoreductase activity"/>
    <property type="evidence" value="ECO:0007669"/>
    <property type="project" value="UniProtKB-KW"/>
</dbReference>
<dbReference type="Pfam" id="PF00384">
    <property type="entry name" value="Molybdopterin"/>
    <property type="match status" value="1"/>
</dbReference>
<protein>
    <submittedName>
        <fullName evidence="10">Formate dehydrogenase</fullName>
    </submittedName>
</protein>
<evidence type="ECO:0000256" key="5">
    <source>
        <dbReference type="ARBA" id="ARBA00022723"/>
    </source>
</evidence>
<dbReference type="SMART" id="SM00926">
    <property type="entry name" value="Molybdop_Fe4S4"/>
    <property type="match status" value="1"/>
</dbReference>
<dbReference type="PROSITE" id="PS51669">
    <property type="entry name" value="4FE4S_MOW_BIS_MGD"/>
    <property type="match status" value="1"/>
</dbReference>
<evidence type="ECO:0000256" key="4">
    <source>
        <dbReference type="ARBA" id="ARBA00022485"/>
    </source>
</evidence>
<dbReference type="PANTHER" id="PTHR43598:SF5">
    <property type="entry name" value="DMSO REDUCTASE CHAIN A"/>
    <property type="match status" value="1"/>
</dbReference>
<dbReference type="GO" id="GO:0030313">
    <property type="term" value="C:cell envelope"/>
    <property type="evidence" value="ECO:0007669"/>
    <property type="project" value="UniProtKB-SubCell"/>
</dbReference>
<accession>A0A917CS62</accession>
<reference evidence="10" key="2">
    <citation type="submission" date="2020-09" db="EMBL/GenBank/DDBJ databases">
        <authorList>
            <person name="Sun Q."/>
            <person name="Zhou Y."/>
        </authorList>
    </citation>
    <scope>NUCLEOTIDE SEQUENCE</scope>
    <source>
        <strain evidence="10">CGMCC 1.12726</strain>
    </source>
</reference>
<evidence type="ECO:0000313" key="10">
    <source>
        <dbReference type="EMBL" id="GGF95599.1"/>
    </source>
</evidence>
<dbReference type="InterPro" id="IPR006656">
    <property type="entry name" value="Mopterin_OxRdtase"/>
</dbReference>
<dbReference type="GO" id="GO:0051539">
    <property type="term" value="F:4 iron, 4 sulfur cluster binding"/>
    <property type="evidence" value="ECO:0007669"/>
    <property type="project" value="UniProtKB-KW"/>
</dbReference>
<dbReference type="EMBL" id="BMFO01000003">
    <property type="protein sequence ID" value="GGF95599.1"/>
    <property type="molecule type" value="Genomic_DNA"/>
</dbReference>
<evidence type="ECO:0000259" key="9">
    <source>
        <dbReference type="PROSITE" id="PS51669"/>
    </source>
</evidence>
<keyword evidence="4" id="KW-0004">4Fe-4S</keyword>
<comment type="cofactor">
    <cofactor evidence="1">
        <name>[4Fe-4S] cluster</name>
        <dbReference type="ChEBI" id="CHEBI:49883"/>
    </cofactor>
</comment>
<dbReference type="InterPro" id="IPR006963">
    <property type="entry name" value="Mopterin_OxRdtase_4Fe-4S_dom"/>
</dbReference>
<evidence type="ECO:0000256" key="8">
    <source>
        <dbReference type="ARBA" id="ARBA00023014"/>
    </source>
</evidence>
<evidence type="ECO:0000256" key="6">
    <source>
        <dbReference type="ARBA" id="ARBA00023002"/>
    </source>
</evidence>
<comment type="caution">
    <text evidence="10">The sequence shown here is derived from an EMBL/GenBank/DDBJ whole genome shotgun (WGS) entry which is preliminary data.</text>
</comment>
<reference evidence="10" key="1">
    <citation type="journal article" date="2014" name="Int. J. Syst. Evol. Microbiol.">
        <title>Complete genome sequence of Corynebacterium casei LMG S-19264T (=DSM 44701T), isolated from a smear-ripened cheese.</title>
        <authorList>
            <consortium name="US DOE Joint Genome Institute (JGI-PGF)"/>
            <person name="Walter F."/>
            <person name="Albersmeier A."/>
            <person name="Kalinowski J."/>
            <person name="Ruckert C."/>
        </authorList>
    </citation>
    <scope>NUCLEOTIDE SEQUENCE</scope>
    <source>
        <strain evidence="10">CGMCC 1.12726</strain>
    </source>
</reference>
<sequence length="925" mass="102524">MTDPVLDSDDAPGDRIARTTCYMCACRCGINVHLTNGKVRYIEGNPEHPVNRGVLCAKGSAGIMQHYSPARLRKPMRRIGARGENRFEEIEWDEALALATEKLAAARAVDPNRLAFFTGRDQSQALTGWWAQQYGTYNYAAHGGFCSVNMAAGGLYTLGGSFWEFGEPDWEHTRYLMLWGVAEDHDSNPIKLGLGRLKSRGAKVVAINPVRTGYGAIADEWVGIRPGTDGLLAMALIHELLRTGRVDLDYLVRFSNAHHLLVDAPGTAEHGLFARDAEGRILCWERRLQTAVPADASGISPVVTGSHLLPDGRVARPVFEHILQRYGGEDYSPEMVSETCGVPAATIRRLAAELAEAAFENGFSLPIAWTDSAGNRHADMPARPVAMHAMRGISAHANGFQTCRALHLLQLLLGAVDAPGSFRYQPPFPRPIPPGNRPGRTRDDEGRLNAMPLGFVHGPEDLLVDPAGKPLRVDEAYSWRYPLAVHGMMHTVLRNAHSGEHGKIDVLMLFMANMSWNSAMNTHGTLHWLTDTDADGNYRIPYIIYADAYASEMCAYADLILPDTTYLERFDAISLLDRPISDADGASDAIRHPVLAPDRDVRGFQSVLIDLGARLGLPALVHADGSPKYRDYADYILRHERAPGVGLLAGWRGEHGEAEGKGAPNPEQLQRYIEHGGFWHAAVPESGRYYKMANRDYLEWAKTMGFIASSEPIVLQLYSETLQKFRLAAEGFGAVQPPEAERERVRRYFDPLPFWYAPFEHAQTDSTEYPLHALTQRPPFMYHAWGSQNAWLRQIMARNYLYLHPDTAARYSLSDGDWVELRSHLSAITVPVKLTGNVQRDTVWTWNALGKRKGSWGLSAKAPEGNQGFLLNPLISDLTPQGDYANADPITGQAAWFDLRVAIRKVAPQTHSLPQFAPLARTEPV</sequence>